<evidence type="ECO:0008006" key="4">
    <source>
        <dbReference type="Google" id="ProtNLM"/>
    </source>
</evidence>
<name>A0A2K1DXG2_9FLAO</name>
<feature type="signal peptide" evidence="1">
    <location>
        <begin position="1"/>
        <end position="22"/>
    </location>
</feature>
<proteinExistence type="predicted"/>
<evidence type="ECO:0000313" key="3">
    <source>
        <dbReference type="Proteomes" id="UP000236641"/>
    </source>
</evidence>
<accession>A0A2K1DXG2</accession>
<dbReference type="AlphaFoldDB" id="A0A2K1DXG2"/>
<dbReference type="Proteomes" id="UP000236641">
    <property type="component" value="Unassembled WGS sequence"/>
</dbReference>
<comment type="caution">
    <text evidence="2">The sequence shown here is derived from an EMBL/GenBank/DDBJ whole genome shotgun (WGS) entry which is preliminary data.</text>
</comment>
<keyword evidence="3" id="KW-1185">Reference proteome</keyword>
<protein>
    <recommendedName>
        <fullName evidence="4">LVIVD repeat-containing protein</fullName>
    </recommendedName>
</protein>
<organism evidence="2 3">
    <name type="scientific">Hanstruepera neustonica</name>
    <dbReference type="NCBI Taxonomy" id="1445657"/>
    <lineage>
        <taxon>Bacteria</taxon>
        <taxon>Pseudomonadati</taxon>
        <taxon>Bacteroidota</taxon>
        <taxon>Flavobacteriia</taxon>
        <taxon>Flavobacteriales</taxon>
        <taxon>Flavobacteriaceae</taxon>
        <taxon>Hanstruepera</taxon>
    </lineage>
</organism>
<gene>
    <name evidence="2" type="ORF">C1T31_11255</name>
</gene>
<dbReference type="OrthoDB" id="853480at2"/>
<sequence>MKQKLFKLFTFSISLILMGCFGYNGNDDDDGPNTIDWPQSAYSPVFMDREEFETTTELLPPQTIVNSGKIYVKDALLFINEVHEGFHIINNANPENPQNIAFLKVIGSSDISIKNNSLYVDNAVDLIALRINDTYDSVEITKRITDIFPNPLAISPDGHQAAYSEGLIVVDWELNE</sequence>
<dbReference type="RefSeq" id="WP_103052590.1">
    <property type="nucleotide sequence ID" value="NZ_POWF01000007.1"/>
</dbReference>
<dbReference type="EMBL" id="POWF01000007">
    <property type="protein sequence ID" value="PNQ72711.1"/>
    <property type="molecule type" value="Genomic_DNA"/>
</dbReference>
<dbReference type="PROSITE" id="PS51257">
    <property type="entry name" value="PROKAR_LIPOPROTEIN"/>
    <property type="match status" value="1"/>
</dbReference>
<keyword evidence="1" id="KW-0732">Signal</keyword>
<evidence type="ECO:0000313" key="2">
    <source>
        <dbReference type="EMBL" id="PNQ72711.1"/>
    </source>
</evidence>
<reference evidence="2 3" key="1">
    <citation type="submission" date="2018-01" db="EMBL/GenBank/DDBJ databases">
        <title>The draft genome of Hanstruepera neustonica JCM19743.</title>
        <authorList>
            <person name="He R.-H."/>
            <person name="Du Z.-J."/>
        </authorList>
    </citation>
    <scope>NUCLEOTIDE SEQUENCE [LARGE SCALE GENOMIC DNA]</scope>
    <source>
        <strain evidence="2 3">JCM19743</strain>
    </source>
</reference>
<feature type="chain" id="PRO_5014347859" description="LVIVD repeat-containing protein" evidence="1">
    <location>
        <begin position="23"/>
        <end position="176"/>
    </location>
</feature>
<evidence type="ECO:0000256" key="1">
    <source>
        <dbReference type="SAM" id="SignalP"/>
    </source>
</evidence>